<feature type="domain" description="Glycosyltransferase subfamily 4-like N-terminal" evidence="4">
    <location>
        <begin position="22"/>
        <end position="178"/>
    </location>
</feature>
<dbReference type="RefSeq" id="WP_181756479.1">
    <property type="nucleotide sequence ID" value="NZ_JACEOG010000002.1"/>
</dbReference>
<accession>A0A838XLG6</accession>
<keyword evidence="2 5" id="KW-0808">Transferase</keyword>
<protein>
    <submittedName>
        <fullName evidence="5">Glycosyltransferase family 4 protein</fullName>
    </submittedName>
</protein>
<dbReference type="GO" id="GO:0016757">
    <property type="term" value="F:glycosyltransferase activity"/>
    <property type="evidence" value="ECO:0007669"/>
    <property type="project" value="UniProtKB-KW"/>
</dbReference>
<evidence type="ECO:0000259" key="4">
    <source>
        <dbReference type="Pfam" id="PF13439"/>
    </source>
</evidence>
<dbReference type="CDD" id="cd03802">
    <property type="entry name" value="GT4_AviGT4-like"/>
    <property type="match status" value="1"/>
</dbReference>
<dbReference type="Gene3D" id="3.40.50.2000">
    <property type="entry name" value="Glycogen Phosphorylase B"/>
    <property type="match status" value="2"/>
</dbReference>
<evidence type="ECO:0000313" key="6">
    <source>
        <dbReference type="Proteomes" id="UP000550354"/>
    </source>
</evidence>
<name>A0A838XLG6_9ACTN</name>
<dbReference type="EMBL" id="JACEOG010000002">
    <property type="protein sequence ID" value="MBA4609628.1"/>
    <property type="molecule type" value="Genomic_DNA"/>
</dbReference>
<evidence type="ECO:0000256" key="2">
    <source>
        <dbReference type="ARBA" id="ARBA00022679"/>
    </source>
</evidence>
<dbReference type="SUPFAM" id="SSF53756">
    <property type="entry name" value="UDP-Glycosyltransferase/glycogen phosphorylase"/>
    <property type="match status" value="1"/>
</dbReference>
<feature type="domain" description="Glycosyl transferase family 1" evidence="3">
    <location>
        <begin position="191"/>
        <end position="319"/>
    </location>
</feature>
<dbReference type="InterPro" id="IPR028098">
    <property type="entry name" value="Glyco_trans_4-like_N"/>
</dbReference>
<evidence type="ECO:0000259" key="3">
    <source>
        <dbReference type="Pfam" id="PF00534"/>
    </source>
</evidence>
<evidence type="ECO:0000313" key="5">
    <source>
        <dbReference type="EMBL" id="MBA4609628.1"/>
    </source>
</evidence>
<dbReference type="Pfam" id="PF00534">
    <property type="entry name" value="Glycos_transf_1"/>
    <property type="match status" value="1"/>
</dbReference>
<dbReference type="Proteomes" id="UP000550354">
    <property type="component" value="Unassembled WGS sequence"/>
</dbReference>
<dbReference type="InterPro" id="IPR001296">
    <property type="entry name" value="Glyco_trans_1"/>
</dbReference>
<proteinExistence type="predicted"/>
<reference evidence="5 6" key="1">
    <citation type="submission" date="2020-07" db="EMBL/GenBank/DDBJ databases">
        <title>Draft genome and description of Aeromicrobium phoceense strain Marseille-Q0843 isolated from healthy skin swab.</title>
        <authorList>
            <person name="Boxberger M."/>
            <person name="La Scola B."/>
        </authorList>
    </citation>
    <scope>NUCLEOTIDE SEQUENCE [LARGE SCALE GENOMIC DNA]</scope>
    <source>
        <strain evidence="5 6">Marseille-Q0843</strain>
    </source>
</reference>
<sequence length="356" mass="38246">MRGLRICLIASSRFPIREPFAGGLEAHTHALARQLTERGHEVSLFAAPGSDPALRTRELPVASLSHDDVNRPDLDVTPGAWMDEHHAYLGLMLDLARNPHHFDVVHNNSLHHLPVAMSSMLAVPMVTTLHTPPVPWLESALQYAASDSTFVAVSRFTARAWEHVAPTTTIANGVDVDRWRPGPGGGAPIWFGRLVPEKGPHLAIDAARAAGMPLDLAGPAMDADYYRAEIAPRLGGDVRYLGHLTHEQLRASVGAASVTVVTPTWDEPYGLVVAEAMACGTPVAAFARGALPEFVDDSVGALAAPGDVASLADAIREAVGRDRQVVRRVAVERCSISAMVDRYEDLYRRLAGPMAA</sequence>
<evidence type="ECO:0000256" key="1">
    <source>
        <dbReference type="ARBA" id="ARBA00022676"/>
    </source>
</evidence>
<gene>
    <name evidence="5" type="ORF">H1W00_14175</name>
</gene>
<comment type="caution">
    <text evidence="5">The sequence shown here is derived from an EMBL/GenBank/DDBJ whole genome shotgun (WGS) entry which is preliminary data.</text>
</comment>
<keyword evidence="6" id="KW-1185">Reference proteome</keyword>
<dbReference type="AlphaFoldDB" id="A0A838XLG6"/>
<keyword evidence="1" id="KW-0328">Glycosyltransferase</keyword>
<dbReference type="PANTHER" id="PTHR12526:SF595">
    <property type="entry name" value="BLL5217 PROTEIN"/>
    <property type="match status" value="1"/>
</dbReference>
<dbReference type="PANTHER" id="PTHR12526">
    <property type="entry name" value="GLYCOSYLTRANSFERASE"/>
    <property type="match status" value="1"/>
</dbReference>
<organism evidence="5 6">
    <name type="scientific">Aeromicrobium phoceense</name>
    <dbReference type="NCBI Taxonomy" id="2754045"/>
    <lineage>
        <taxon>Bacteria</taxon>
        <taxon>Bacillati</taxon>
        <taxon>Actinomycetota</taxon>
        <taxon>Actinomycetes</taxon>
        <taxon>Propionibacteriales</taxon>
        <taxon>Nocardioidaceae</taxon>
        <taxon>Aeromicrobium</taxon>
    </lineage>
</organism>
<dbReference type="Pfam" id="PF13439">
    <property type="entry name" value="Glyco_transf_4"/>
    <property type="match status" value="1"/>
</dbReference>